<comment type="caution">
    <text evidence="2">The sequence shown here is derived from an EMBL/GenBank/DDBJ whole genome shotgun (WGS) entry which is preliminary data.</text>
</comment>
<proteinExistence type="predicted"/>
<evidence type="ECO:0000256" key="1">
    <source>
        <dbReference type="SAM" id="MobiDB-lite"/>
    </source>
</evidence>
<organism evidence="2 3">
    <name type="scientific">Streptomyces yatensis</name>
    <dbReference type="NCBI Taxonomy" id="155177"/>
    <lineage>
        <taxon>Bacteria</taxon>
        <taxon>Bacillati</taxon>
        <taxon>Actinomycetota</taxon>
        <taxon>Actinomycetes</taxon>
        <taxon>Kitasatosporales</taxon>
        <taxon>Streptomycetaceae</taxon>
        <taxon>Streptomyces</taxon>
        <taxon>Streptomyces violaceusniger group</taxon>
    </lineage>
</organism>
<keyword evidence="3" id="KW-1185">Reference proteome</keyword>
<protein>
    <submittedName>
        <fullName evidence="2">Uncharacterized protein</fullName>
    </submittedName>
</protein>
<accession>A0ABN2JNB1</accession>
<sequence length="124" mass="13900">MALISVVAIISTNTLHRPLSWWVNHSTQHAMPGSRDPENQDSSTDYVLEVVTTDKSEQRVRALLLQPVDRPEYTLRAFRPGKSPQMRPPCRGIGRTRRRHRPVATRGAAHQSGPETDLEPVVAS</sequence>
<reference evidence="2 3" key="1">
    <citation type="journal article" date="2019" name="Int. J. Syst. Evol. Microbiol.">
        <title>The Global Catalogue of Microorganisms (GCM) 10K type strain sequencing project: providing services to taxonomists for standard genome sequencing and annotation.</title>
        <authorList>
            <consortium name="The Broad Institute Genomics Platform"/>
            <consortium name="The Broad Institute Genome Sequencing Center for Infectious Disease"/>
            <person name="Wu L."/>
            <person name="Ma J."/>
        </authorList>
    </citation>
    <scope>NUCLEOTIDE SEQUENCE [LARGE SCALE GENOMIC DNA]</scope>
    <source>
        <strain evidence="2 3">JCM 13244</strain>
    </source>
</reference>
<dbReference type="RefSeq" id="WP_211121243.1">
    <property type="nucleotide sequence ID" value="NZ_BAAALR010000174.1"/>
</dbReference>
<evidence type="ECO:0000313" key="3">
    <source>
        <dbReference type="Proteomes" id="UP001499947"/>
    </source>
</evidence>
<dbReference type="Proteomes" id="UP001499947">
    <property type="component" value="Unassembled WGS sequence"/>
</dbReference>
<feature type="region of interest" description="Disordered" evidence="1">
    <location>
        <begin position="75"/>
        <end position="124"/>
    </location>
</feature>
<name>A0ABN2JNB1_9ACTN</name>
<evidence type="ECO:0000313" key="2">
    <source>
        <dbReference type="EMBL" id="GAA1733409.1"/>
    </source>
</evidence>
<feature type="compositionally biased region" description="Basic residues" evidence="1">
    <location>
        <begin position="94"/>
        <end position="103"/>
    </location>
</feature>
<gene>
    <name evidence="2" type="ORF">GCM10009680_87140</name>
</gene>
<dbReference type="Gene3D" id="3.30.70.260">
    <property type="match status" value="1"/>
</dbReference>
<dbReference type="EMBL" id="BAAALR010000174">
    <property type="protein sequence ID" value="GAA1733409.1"/>
    <property type="molecule type" value="Genomic_DNA"/>
</dbReference>